<dbReference type="InterPro" id="IPR037396">
    <property type="entry name" value="FMN_HAD"/>
</dbReference>
<dbReference type="InterPro" id="IPR012133">
    <property type="entry name" value="Alpha-hydoxy_acid_DH_FMN"/>
</dbReference>
<feature type="binding site" evidence="5">
    <location>
        <position position="232"/>
    </location>
    <ligand>
        <name>FMN</name>
        <dbReference type="ChEBI" id="CHEBI:58210"/>
    </ligand>
</feature>
<dbReference type="AlphaFoldDB" id="A0A395HIZ8"/>
<dbReference type="Pfam" id="PF01070">
    <property type="entry name" value="FMN_dh"/>
    <property type="match status" value="1"/>
</dbReference>
<keyword evidence="5" id="KW-0285">Flavoprotein</keyword>
<dbReference type="PANTHER" id="PTHR10578:SF149">
    <property type="entry name" value="2-HYDROXYACID OXIDASE 2"/>
    <property type="match status" value="1"/>
</dbReference>
<comment type="cofactor">
    <cofactor evidence="1">
        <name>FMN</name>
        <dbReference type="ChEBI" id="CHEBI:58210"/>
    </cofactor>
</comment>
<dbReference type="PROSITE" id="PS00557">
    <property type="entry name" value="FMN_HYDROXY_ACID_DH_1"/>
    <property type="match status" value="1"/>
</dbReference>
<comment type="similarity">
    <text evidence="3">Belongs to the FMN-dependent alpha-hydroxy acid dehydrogenase family.</text>
</comment>
<dbReference type="STRING" id="1450537.A0A395HIZ8"/>
<feature type="binding site" evidence="5">
    <location>
        <begin position="86"/>
        <end position="88"/>
    </location>
    <ligand>
        <name>FMN</name>
        <dbReference type="ChEBI" id="CHEBI:58210"/>
    </ligand>
</feature>
<evidence type="ECO:0000256" key="3">
    <source>
        <dbReference type="ARBA" id="ARBA00024042"/>
    </source>
</evidence>
<sequence length="346" mass="37587">MFSRPPYHGSHVLSIADLQREATKKLPRPYAELFNEGATDMTSMCENTTAYDRHKIRPRVLVKVPNIDTSAVLFGSKVTGPLGFAPIALNKLAHPDGELATSRAVANLGIGMTVPGIGLNPYAIQLTILKNWSYAVQMLKRAEAAGYKAVFLTVDYPILGIRHNELRNEMALPDGIAYPNVSDQPLGEGFPDIEYDQLARSLTRMELWVKGIYTPEDVVLAIEHGVDRIVISNHGGRQLDGVPATLDVVRECASIATGKVSMAFDGGIRRGPDIFKALSLGAQHCFLGRVPVWGLAYGGQAGVELAVKIFMHELKVTMALAGCKNICEISRTHLAVVDPMGVLCEL</sequence>
<evidence type="ECO:0000256" key="1">
    <source>
        <dbReference type="ARBA" id="ARBA00001917"/>
    </source>
</evidence>
<evidence type="ECO:0000313" key="7">
    <source>
        <dbReference type="EMBL" id="RAL07155.1"/>
    </source>
</evidence>
<dbReference type="PIRSF" id="PIRSF000138">
    <property type="entry name" value="Al-hdrx_acd_dh"/>
    <property type="match status" value="1"/>
</dbReference>
<keyword evidence="5" id="KW-0288">FMN</keyword>
<feature type="binding site" evidence="5">
    <location>
        <position position="237"/>
    </location>
    <ligand>
        <name>glyoxylate</name>
        <dbReference type="ChEBI" id="CHEBI:36655"/>
    </ligand>
</feature>
<dbReference type="Gene3D" id="3.20.20.70">
    <property type="entry name" value="Aldolase class I"/>
    <property type="match status" value="1"/>
</dbReference>
<dbReference type="EMBL" id="KZ824339">
    <property type="protein sequence ID" value="RAL07155.1"/>
    <property type="molecule type" value="Genomic_DNA"/>
</dbReference>
<dbReference type="GeneID" id="37203802"/>
<evidence type="ECO:0000313" key="8">
    <source>
        <dbReference type="Proteomes" id="UP000248961"/>
    </source>
</evidence>
<dbReference type="PANTHER" id="PTHR10578">
    <property type="entry name" value="S -2-HYDROXY-ACID OXIDASE-RELATED"/>
    <property type="match status" value="1"/>
</dbReference>
<dbReference type="CDD" id="cd02809">
    <property type="entry name" value="alpha_hydroxyacid_oxid_FMN"/>
    <property type="match status" value="1"/>
</dbReference>
<gene>
    <name evidence="7" type="ORF">BO97DRAFT_464678</name>
</gene>
<protein>
    <submittedName>
        <fullName evidence="7">FMN-dependent dehydrogenase</fullName>
    </submittedName>
</protein>
<keyword evidence="8" id="KW-1185">Reference proteome</keyword>
<dbReference type="InterPro" id="IPR013785">
    <property type="entry name" value="Aldolase_TIM"/>
</dbReference>
<feature type="binding site" evidence="5">
    <location>
        <position position="210"/>
    </location>
    <ligand>
        <name>FMN</name>
        <dbReference type="ChEBI" id="CHEBI:58210"/>
    </ligand>
</feature>
<feature type="binding site" evidence="5">
    <location>
        <begin position="288"/>
        <end position="289"/>
    </location>
    <ligand>
        <name>FMN</name>
        <dbReference type="ChEBI" id="CHEBI:58210"/>
    </ligand>
</feature>
<feature type="binding site" evidence="5">
    <location>
        <position position="162"/>
    </location>
    <ligand>
        <name>glyoxylate</name>
        <dbReference type="ChEBI" id="CHEBI:36655"/>
    </ligand>
</feature>
<dbReference type="GO" id="GO:0010181">
    <property type="term" value="F:FMN binding"/>
    <property type="evidence" value="ECO:0007669"/>
    <property type="project" value="InterPro"/>
</dbReference>
<dbReference type="VEuPathDB" id="FungiDB:BO97DRAFT_464678"/>
<feature type="active site" description="Proton acceptor" evidence="4">
    <location>
        <position position="234"/>
    </location>
</feature>
<dbReference type="RefSeq" id="XP_025546309.1">
    <property type="nucleotide sequence ID" value="XM_025699513.1"/>
</dbReference>
<dbReference type="InterPro" id="IPR000262">
    <property type="entry name" value="FMN-dep_DH"/>
</dbReference>
<dbReference type="Proteomes" id="UP000248961">
    <property type="component" value="Unassembled WGS sequence"/>
</dbReference>
<evidence type="ECO:0000256" key="4">
    <source>
        <dbReference type="PIRSR" id="PIRSR000138-1"/>
    </source>
</evidence>
<feature type="binding site" evidence="5">
    <location>
        <begin position="265"/>
        <end position="269"/>
    </location>
    <ligand>
        <name>FMN</name>
        <dbReference type="ChEBI" id="CHEBI:58210"/>
    </ligand>
</feature>
<dbReference type="InterPro" id="IPR008259">
    <property type="entry name" value="FMN_hydac_DH_AS"/>
</dbReference>
<dbReference type="GO" id="GO:0016491">
    <property type="term" value="F:oxidoreductase activity"/>
    <property type="evidence" value="ECO:0007669"/>
    <property type="project" value="UniProtKB-KW"/>
</dbReference>
<name>A0A395HIZ8_ASPHC</name>
<accession>A0A395HIZ8</accession>
<feature type="binding site" evidence="5">
    <location>
        <position position="125"/>
    </location>
    <ligand>
        <name>FMN</name>
        <dbReference type="ChEBI" id="CHEBI:58210"/>
    </ligand>
</feature>
<feature type="binding site" evidence="5">
    <location>
        <position position="153"/>
    </location>
    <ligand>
        <name>FMN</name>
        <dbReference type="ChEBI" id="CHEBI:58210"/>
    </ligand>
</feature>
<dbReference type="SUPFAM" id="SSF51395">
    <property type="entry name" value="FMN-linked oxidoreductases"/>
    <property type="match status" value="1"/>
</dbReference>
<evidence type="ECO:0000256" key="2">
    <source>
        <dbReference type="ARBA" id="ARBA00023002"/>
    </source>
</evidence>
<evidence type="ECO:0000256" key="5">
    <source>
        <dbReference type="PIRSR" id="PIRSR000138-2"/>
    </source>
</evidence>
<organism evidence="7 8">
    <name type="scientific">Aspergillus homomorphus (strain CBS 101889)</name>
    <dbReference type="NCBI Taxonomy" id="1450537"/>
    <lineage>
        <taxon>Eukaryota</taxon>
        <taxon>Fungi</taxon>
        <taxon>Dikarya</taxon>
        <taxon>Ascomycota</taxon>
        <taxon>Pezizomycotina</taxon>
        <taxon>Eurotiomycetes</taxon>
        <taxon>Eurotiomycetidae</taxon>
        <taxon>Eurotiales</taxon>
        <taxon>Aspergillaceae</taxon>
        <taxon>Aspergillus</taxon>
        <taxon>Aspergillus subgen. Circumdati</taxon>
    </lineage>
</organism>
<reference evidence="7 8" key="1">
    <citation type="submission" date="2018-02" db="EMBL/GenBank/DDBJ databases">
        <title>The genomes of Aspergillus section Nigri reveals drivers in fungal speciation.</title>
        <authorList>
            <consortium name="DOE Joint Genome Institute"/>
            <person name="Vesth T.C."/>
            <person name="Nybo J."/>
            <person name="Theobald S."/>
            <person name="Brandl J."/>
            <person name="Frisvad J.C."/>
            <person name="Nielsen K.F."/>
            <person name="Lyhne E.K."/>
            <person name="Kogle M.E."/>
            <person name="Kuo A."/>
            <person name="Riley R."/>
            <person name="Clum A."/>
            <person name="Nolan M."/>
            <person name="Lipzen A."/>
            <person name="Salamov A."/>
            <person name="Henrissat B."/>
            <person name="Wiebenga A."/>
            <person name="De vries R.P."/>
            <person name="Grigoriev I.V."/>
            <person name="Mortensen U.H."/>
            <person name="Andersen M.R."/>
            <person name="Baker S.E."/>
        </authorList>
    </citation>
    <scope>NUCLEOTIDE SEQUENCE [LARGE SCALE GENOMIC DNA]</scope>
    <source>
        <strain evidence="7 8">CBS 101889</strain>
    </source>
</reference>
<feature type="binding site" evidence="5">
    <location>
        <position position="234"/>
    </location>
    <ligand>
        <name>glyoxylate</name>
        <dbReference type="ChEBI" id="CHEBI:36655"/>
    </ligand>
</feature>
<dbReference type="OrthoDB" id="1925334at2759"/>
<keyword evidence="2" id="KW-0560">Oxidoreductase</keyword>
<evidence type="ECO:0000259" key="6">
    <source>
        <dbReference type="PROSITE" id="PS51349"/>
    </source>
</evidence>
<feature type="domain" description="FMN hydroxy acid dehydrogenase" evidence="6">
    <location>
        <begin position="7"/>
        <end position="339"/>
    </location>
</feature>
<dbReference type="PROSITE" id="PS51349">
    <property type="entry name" value="FMN_HYDROXY_ACID_DH_2"/>
    <property type="match status" value="1"/>
</dbReference>
<proteinExistence type="inferred from homology"/>